<dbReference type="PANTHER" id="PTHR42702">
    <property type="entry name" value="NUCLEOTIDE PYROPHOSPHOHYDROLASE"/>
    <property type="match status" value="1"/>
</dbReference>
<gene>
    <name evidence="1" type="ORF">LCGC14_2608810</name>
</gene>
<reference evidence="1" key="1">
    <citation type="journal article" date="2015" name="Nature">
        <title>Complex archaea that bridge the gap between prokaryotes and eukaryotes.</title>
        <authorList>
            <person name="Spang A."/>
            <person name="Saw J.H."/>
            <person name="Jorgensen S.L."/>
            <person name="Zaremba-Niedzwiedzka K."/>
            <person name="Martijn J."/>
            <person name="Lind A.E."/>
            <person name="van Eijk R."/>
            <person name="Schleper C."/>
            <person name="Guy L."/>
            <person name="Ettema T.J."/>
        </authorList>
    </citation>
    <scope>NUCLEOTIDE SEQUENCE</scope>
</reference>
<organism evidence="1">
    <name type="scientific">marine sediment metagenome</name>
    <dbReference type="NCBI Taxonomy" id="412755"/>
    <lineage>
        <taxon>unclassified sequences</taxon>
        <taxon>metagenomes</taxon>
        <taxon>ecological metagenomes</taxon>
    </lineage>
</organism>
<dbReference type="EMBL" id="LAZR01044230">
    <property type="protein sequence ID" value="KKL05162.1"/>
    <property type="molecule type" value="Genomic_DNA"/>
</dbReference>
<evidence type="ECO:0000313" key="1">
    <source>
        <dbReference type="EMBL" id="KKL05162.1"/>
    </source>
</evidence>
<proteinExistence type="predicted"/>
<comment type="caution">
    <text evidence="1">The sequence shown here is derived from an EMBL/GenBank/DDBJ whole genome shotgun (WGS) entry which is preliminary data.</text>
</comment>
<dbReference type="PANTHER" id="PTHR42702:SF1">
    <property type="entry name" value="REGULATORY PROTEIN FOR BETA-LACTAMASE"/>
    <property type="match status" value="1"/>
</dbReference>
<sequence>MEVKDIQQECFLVYDRREPKRNLYQRFFTLVEEVGELSEALLVADGCKPNKETNVGEEIADIFSNLMTLSTMLDIDVEKETLRKLEILSTRE</sequence>
<name>A0A0F9AU52_9ZZZZ</name>
<dbReference type="SUPFAM" id="SSF101386">
    <property type="entry name" value="all-alpha NTP pyrophosphatases"/>
    <property type="match status" value="1"/>
</dbReference>
<protein>
    <submittedName>
        <fullName evidence="1">Uncharacterized protein</fullName>
    </submittedName>
</protein>
<dbReference type="AlphaFoldDB" id="A0A0F9AU52"/>
<dbReference type="Gene3D" id="1.10.287.1080">
    <property type="entry name" value="MazG-like"/>
    <property type="match status" value="1"/>
</dbReference>
<accession>A0A0F9AU52</accession>